<keyword evidence="7" id="KW-0675">Receptor</keyword>
<dbReference type="InterPro" id="IPR000832">
    <property type="entry name" value="GPCR_2_secretin-like"/>
</dbReference>
<evidence type="ECO:0000256" key="4">
    <source>
        <dbReference type="ARBA" id="ARBA00023136"/>
    </source>
</evidence>
<dbReference type="PANTHER" id="PTHR12011:SF467">
    <property type="entry name" value="LATROPHILIN-LIKE PROTEIN 1"/>
    <property type="match status" value="1"/>
</dbReference>
<gene>
    <name evidence="7" type="ORF">GCK32_016721</name>
</gene>
<dbReference type="GO" id="GO:0007166">
    <property type="term" value="P:cell surface receptor signaling pathway"/>
    <property type="evidence" value="ECO:0007669"/>
    <property type="project" value="InterPro"/>
</dbReference>
<organism evidence="7 8">
    <name type="scientific">Trichostrongylus colubriformis</name>
    <name type="common">Black scour worm</name>
    <dbReference type="NCBI Taxonomy" id="6319"/>
    <lineage>
        <taxon>Eukaryota</taxon>
        <taxon>Metazoa</taxon>
        <taxon>Ecdysozoa</taxon>
        <taxon>Nematoda</taxon>
        <taxon>Chromadorea</taxon>
        <taxon>Rhabditida</taxon>
        <taxon>Rhabditina</taxon>
        <taxon>Rhabditomorpha</taxon>
        <taxon>Strongyloidea</taxon>
        <taxon>Trichostrongylidae</taxon>
        <taxon>Trichostrongylus</taxon>
    </lineage>
</organism>
<evidence type="ECO:0000313" key="8">
    <source>
        <dbReference type="Proteomes" id="UP001331761"/>
    </source>
</evidence>
<dbReference type="EMBL" id="WIXE01021471">
    <property type="protein sequence ID" value="KAK5968360.1"/>
    <property type="molecule type" value="Genomic_DNA"/>
</dbReference>
<feature type="transmembrane region" description="Helical" evidence="5">
    <location>
        <begin position="6"/>
        <end position="27"/>
    </location>
</feature>
<reference evidence="7 8" key="1">
    <citation type="submission" date="2019-10" db="EMBL/GenBank/DDBJ databases">
        <title>Assembly and Annotation for the nematode Trichostrongylus colubriformis.</title>
        <authorList>
            <person name="Martin J."/>
        </authorList>
    </citation>
    <scope>NUCLEOTIDE SEQUENCE [LARGE SCALE GENOMIC DNA]</scope>
    <source>
        <strain evidence="7">G859</strain>
        <tissue evidence="7">Whole worm</tissue>
    </source>
</reference>
<feature type="domain" description="G-protein coupled receptors family 2 profile 2" evidence="6">
    <location>
        <begin position="1"/>
        <end position="132"/>
    </location>
</feature>
<name>A0AAN8F0P9_TRICO</name>
<evidence type="ECO:0000313" key="7">
    <source>
        <dbReference type="EMBL" id="KAK5968360.1"/>
    </source>
</evidence>
<evidence type="ECO:0000256" key="2">
    <source>
        <dbReference type="ARBA" id="ARBA00022692"/>
    </source>
</evidence>
<evidence type="ECO:0000256" key="1">
    <source>
        <dbReference type="ARBA" id="ARBA00004141"/>
    </source>
</evidence>
<feature type="transmembrane region" description="Helical" evidence="5">
    <location>
        <begin position="39"/>
        <end position="59"/>
    </location>
</feature>
<keyword evidence="4 5" id="KW-0472">Membrane</keyword>
<dbReference type="GO" id="GO:0005886">
    <property type="term" value="C:plasma membrane"/>
    <property type="evidence" value="ECO:0007669"/>
    <property type="project" value="TreeGrafter"/>
</dbReference>
<evidence type="ECO:0000256" key="5">
    <source>
        <dbReference type="SAM" id="Phobius"/>
    </source>
</evidence>
<evidence type="ECO:0000259" key="6">
    <source>
        <dbReference type="PROSITE" id="PS50261"/>
    </source>
</evidence>
<protein>
    <submittedName>
        <fullName evidence="7">7 transmembrane receptor</fullName>
    </submittedName>
</protein>
<dbReference type="Proteomes" id="UP001331761">
    <property type="component" value="Unassembled WGS sequence"/>
</dbReference>
<dbReference type="Gene3D" id="1.20.1070.10">
    <property type="entry name" value="Rhodopsin 7-helix transmembrane proteins"/>
    <property type="match status" value="1"/>
</dbReference>
<dbReference type="Pfam" id="PF00002">
    <property type="entry name" value="7tm_2"/>
    <property type="match status" value="1"/>
</dbReference>
<dbReference type="PANTHER" id="PTHR12011">
    <property type="entry name" value="ADHESION G-PROTEIN COUPLED RECEPTOR"/>
    <property type="match status" value="1"/>
</dbReference>
<dbReference type="InterPro" id="IPR017981">
    <property type="entry name" value="GPCR_2-like_7TM"/>
</dbReference>
<comment type="caution">
    <text evidence="7">The sequence shown here is derived from an EMBL/GenBank/DDBJ whole genome shotgun (WGS) entry which is preliminary data.</text>
</comment>
<evidence type="ECO:0000256" key="3">
    <source>
        <dbReference type="ARBA" id="ARBA00022989"/>
    </source>
</evidence>
<dbReference type="GO" id="GO:0004930">
    <property type="term" value="F:G protein-coupled receptor activity"/>
    <property type="evidence" value="ECO:0007669"/>
    <property type="project" value="InterPro"/>
</dbReference>
<dbReference type="AlphaFoldDB" id="A0AAN8F0P9"/>
<keyword evidence="2 5" id="KW-0812">Transmembrane</keyword>
<feature type="transmembrane region" description="Helical" evidence="5">
    <location>
        <begin position="79"/>
        <end position="105"/>
    </location>
</feature>
<comment type="subcellular location">
    <subcellularLocation>
        <location evidence="1">Membrane</location>
        <topology evidence="1">Multi-pass membrane protein</topology>
    </subcellularLocation>
</comment>
<sequence length="132" mass="15013">MIAGYLPYFFLSALTWMLLEGYQLHQMLVEVFPASRRRLTFLLVAYGLPAIITGGAAYYDPTGFGTRNHCRLRTDTLFILFFVAPAPVILLTNTIFLFMIMCVVYRHSNIPCSHARIMENISGDEVMTLLIL</sequence>
<proteinExistence type="predicted"/>
<dbReference type="PROSITE" id="PS50261">
    <property type="entry name" value="G_PROTEIN_RECEP_F2_4"/>
    <property type="match status" value="1"/>
</dbReference>
<accession>A0AAN8F0P9</accession>
<keyword evidence="8" id="KW-1185">Reference proteome</keyword>
<keyword evidence="3 5" id="KW-1133">Transmembrane helix</keyword>